<dbReference type="RefSeq" id="WP_123133014.1">
    <property type="nucleotide sequence ID" value="NZ_RJJE01000009.1"/>
</dbReference>
<dbReference type="PANTHER" id="PTHR43405">
    <property type="entry name" value="GLYCOSYL HYDROLASE DIGH"/>
    <property type="match status" value="1"/>
</dbReference>
<name>A0A3M9MYG6_9BACT</name>
<evidence type="ECO:0000256" key="1">
    <source>
        <dbReference type="ARBA" id="ARBA00022729"/>
    </source>
</evidence>
<protein>
    <submittedName>
        <fullName evidence="5">S-layer protein</fullName>
    </submittedName>
</protein>
<feature type="domain" description="Glycosyl hydrolase-like 10" evidence="3">
    <location>
        <begin position="62"/>
        <end position="302"/>
    </location>
</feature>
<sequence>MKKIFLPVIGAALMASLSMCSKPQAASTAAPSAQANTNPMGNTKGRNLLYFDATANFKRFSYQDSVKYYLAKSKDAGVTDVIVDVKPISGEVLYPSQIAPVMNEWAGFTKTEKFDLLTAFIEEAHKLGMTVHASTNIFVAGHNHFSRGPVFTDPAKKNWQSLNYTAEGMKLISTLKHKYSAMVNPALPEVQKYELSILKELVSKYPKLDGVVLDRVRYDGIEADFSDASRKLFEKYIGKAVANFPADIYTYSKDAKTKDGKPERVPGPLYKQWIEWRAKVIHDFIYEARAELKKINPKLIFGDYTGSWYPTYYEVGVNWASKEYDPSQTYSWATPNYKNFGYAEALDLYTTGSYYFEVAKSEAKNIDVNTVNRTEAGQGKGKEDWYTVEGSAEMAMKITKGKVPVYAGVYVDQYIGHPEQFVKALKMCRAKSDGAMVFDIVHVINEGWWAELKRGLTE</sequence>
<keyword evidence="6" id="KW-1185">Reference proteome</keyword>
<dbReference type="OrthoDB" id="9760892at2"/>
<feature type="domain" description="DUF4985" evidence="4">
    <location>
        <begin position="328"/>
        <end position="454"/>
    </location>
</feature>
<evidence type="ECO:0000259" key="3">
    <source>
        <dbReference type="Pfam" id="PF02638"/>
    </source>
</evidence>
<dbReference type="Pfam" id="PF16373">
    <property type="entry name" value="DUF4985"/>
    <property type="match status" value="1"/>
</dbReference>
<comment type="caution">
    <text evidence="5">The sequence shown here is derived from an EMBL/GenBank/DDBJ whole genome shotgun (WGS) entry which is preliminary data.</text>
</comment>
<dbReference type="InterPro" id="IPR003790">
    <property type="entry name" value="GHL10"/>
</dbReference>
<gene>
    <name evidence="5" type="ORF">EFA69_10415</name>
</gene>
<dbReference type="EMBL" id="RJJE01000009">
    <property type="protein sequence ID" value="RNI29933.1"/>
    <property type="molecule type" value="Genomic_DNA"/>
</dbReference>
<dbReference type="InterPro" id="IPR032280">
    <property type="entry name" value="DUF4985"/>
</dbReference>
<dbReference type="PANTHER" id="PTHR43405:SF1">
    <property type="entry name" value="GLYCOSYL HYDROLASE DIGH"/>
    <property type="match status" value="1"/>
</dbReference>
<accession>A0A3M9MYG6</accession>
<evidence type="ECO:0000256" key="2">
    <source>
        <dbReference type="SAM" id="SignalP"/>
    </source>
</evidence>
<proteinExistence type="predicted"/>
<dbReference type="InterPro" id="IPR017853">
    <property type="entry name" value="GH"/>
</dbReference>
<feature type="chain" id="PRO_5017967369" evidence="2">
    <location>
        <begin position="26"/>
        <end position="458"/>
    </location>
</feature>
<evidence type="ECO:0000313" key="5">
    <source>
        <dbReference type="EMBL" id="RNI29933.1"/>
    </source>
</evidence>
<keyword evidence="1 2" id="KW-0732">Signal</keyword>
<dbReference type="AlphaFoldDB" id="A0A3M9MYG6"/>
<evidence type="ECO:0000259" key="4">
    <source>
        <dbReference type="Pfam" id="PF16373"/>
    </source>
</evidence>
<dbReference type="Pfam" id="PF02638">
    <property type="entry name" value="GHL10"/>
    <property type="match status" value="1"/>
</dbReference>
<reference evidence="5 6" key="1">
    <citation type="submission" date="2018-11" db="EMBL/GenBank/DDBJ databases">
        <title>Rufibacter latericius sp. nov., isolated from water in Baiyang Lake.</title>
        <authorList>
            <person name="Yang Y."/>
        </authorList>
    </citation>
    <scope>NUCLEOTIDE SEQUENCE [LARGE SCALE GENOMIC DNA]</scope>
    <source>
        <strain evidence="5 6">MCC P1</strain>
    </source>
</reference>
<dbReference type="Gene3D" id="3.20.20.80">
    <property type="entry name" value="Glycosidases"/>
    <property type="match status" value="1"/>
</dbReference>
<dbReference type="Proteomes" id="UP000271010">
    <property type="component" value="Unassembled WGS sequence"/>
</dbReference>
<dbReference type="InterPro" id="IPR052177">
    <property type="entry name" value="Divisome_Glycosyl_Hydrolase"/>
</dbReference>
<evidence type="ECO:0000313" key="6">
    <source>
        <dbReference type="Proteomes" id="UP000271010"/>
    </source>
</evidence>
<organism evidence="5 6">
    <name type="scientific">Rufibacter immobilis</name>
    <dbReference type="NCBI Taxonomy" id="1348778"/>
    <lineage>
        <taxon>Bacteria</taxon>
        <taxon>Pseudomonadati</taxon>
        <taxon>Bacteroidota</taxon>
        <taxon>Cytophagia</taxon>
        <taxon>Cytophagales</taxon>
        <taxon>Hymenobacteraceae</taxon>
        <taxon>Rufibacter</taxon>
    </lineage>
</organism>
<dbReference type="SUPFAM" id="SSF51445">
    <property type="entry name" value="(Trans)glycosidases"/>
    <property type="match status" value="1"/>
</dbReference>
<feature type="signal peptide" evidence="2">
    <location>
        <begin position="1"/>
        <end position="25"/>
    </location>
</feature>